<sequence length="578" mass="63587">MQELAGLTALIIEPHAGMRASIHNMLSLGGVSKIEYANNSGTAIRPLKQKTFDLVICEYDLGEGQQDGQQLLEDLRHNKLIPLSTIFFMATAERTHGKVVSAAELALNDYVLKPFTADTLMERIFRAIEKRNVLMPVYRQVELGNLGRAIEICQDGESRKAAYRTDFLRLRAEMHMTLGEVSAAEEIYTELLAKRSIAWAHLGLASTLFMQERYEEAEEKLVALIDDKKEFLEAYDWLAKTQEARGNLSQMQVTLENAVARSPYALRRLRKLGKVALQTGDSDTAHKVFQQVVSKAKFSEFREPEDHVHLVQTSLAKGEVKLVPAIIRDLAKSLAGFKKTAACRAIASALLHRHNGDREQADEELEAALLACKEPINLSNDTKLTLAKHCLESGMEQGVVDVMTSVVGNAPTAVAVSSAMRLLQEGGREDLVKRVTRASKSQVVDMVAAGAEKARLGDFQGAVVLMSEAAERLPHNPQVVFNAAVAALKCLDNLGWDMQLGEKARTYVAEARHLDPRNPRLSLLSGMYRDILKKYGINDVNAIPVAPVAAAINKIASEPETKSEVKAESAVGQEIDGK</sequence>
<dbReference type="SUPFAM" id="SSF52172">
    <property type="entry name" value="CheY-like"/>
    <property type="match status" value="1"/>
</dbReference>
<dbReference type="GO" id="GO:0032993">
    <property type="term" value="C:protein-DNA complex"/>
    <property type="evidence" value="ECO:0007669"/>
    <property type="project" value="TreeGrafter"/>
</dbReference>
<keyword evidence="4" id="KW-0238">DNA-binding</keyword>
<name>A4G9V5_HERAR</name>
<dbReference type="InterPro" id="IPR011006">
    <property type="entry name" value="CheY-like_superfamily"/>
</dbReference>
<proteinExistence type="predicted"/>
<dbReference type="InterPro" id="IPR001789">
    <property type="entry name" value="Sig_transdc_resp-reg_receiver"/>
</dbReference>
<dbReference type="HOGENOM" id="CLU_035496_1_0_4"/>
<gene>
    <name evidence="8" type="ordered locus">HEAR3184</name>
</gene>
<protein>
    <recommendedName>
        <fullName evidence="7">Response regulatory domain-containing protein</fullName>
    </recommendedName>
</protein>
<dbReference type="Pfam" id="PF00072">
    <property type="entry name" value="Response_reg"/>
    <property type="match status" value="1"/>
</dbReference>
<dbReference type="OrthoDB" id="7298659at2"/>
<dbReference type="SMART" id="SM00448">
    <property type="entry name" value="REC"/>
    <property type="match status" value="1"/>
</dbReference>
<comment type="caution">
    <text evidence="6">Lacks conserved residue(s) required for the propagation of feature annotation.</text>
</comment>
<evidence type="ECO:0000256" key="5">
    <source>
        <dbReference type="ARBA" id="ARBA00023163"/>
    </source>
</evidence>
<dbReference type="SUPFAM" id="SSF48452">
    <property type="entry name" value="TPR-like"/>
    <property type="match status" value="2"/>
</dbReference>
<dbReference type="PANTHER" id="PTHR48111:SF1">
    <property type="entry name" value="TWO-COMPONENT RESPONSE REGULATOR ORR33"/>
    <property type="match status" value="1"/>
</dbReference>
<dbReference type="GO" id="GO:0006355">
    <property type="term" value="P:regulation of DNA-templated transcription"/>
    <property type="evidence" value="ECO:0007669"/>
    <property type="project" value="TreeGrafter"/>
</dbReference>
<evidence type="ECO:0000256" key="6">
    <source>
        <dbReference type="PROSITE-ProRule" id="PRU00169"/>
    </source>
</evidence>
<dbReference type="CDD" id="cd17589">
    <property type="entry name" value="REC_TPR"/>
    <property type="match status" value="1"/>
</dbReference>
<dbReference type="KEGG" id="har:HEAR3184"/>
<keyword evidence="1" id="KW-0597">Phosphoprotein</keyword>
<dbReference type="STRING" id="204773.HEAR3184"/>
<dbReference type="InterPro" id="IPR011990">
    <property type="entry name" value="TPR-like_helical_dom_sf"/>
</dbReference>
<evidence type="ECO:0000256" key="4">
    <source>
        <dbReference type="ARBA" id="ARBA00023125"/>
    </source>
</evidence>
<dbReference type="Gene3D" id="1.25.40.10">
    <property type="entry name" value="Tetratricopeptide repeat domain"/>
    <property type="match status" value="1"/>
</dbReference>
<evidence type="ECO:0000259" key="7">
    <source>
        <dbReference type="PROSITE" id="PS50110"/>
    </source>
</evidence>
<evidence type="ECO:0000256" key="3">
    <source>
        <dbReference type="ARBA" id="ARBA00023015"/>
    </source>
</evidence>
<dbReference type="GO" id="GO:0000156">
    <property type="term" value="F:phosphorelay response regulator activity"/>
    <property type="evidence" value="ECO:0007669"/>
    <property type="project" value="TreeGrafter"/>
</dbReference>
<dbReference type="GO" id="GO:0000976">
    <property type="term" value="F:transcription cis-regulatory region binding"/>
    <property type="evidence" value="ECO:0007669"/>
    <property type="project" value="TreeGrafter"/>
</dbReference>
<dbReference type="Proteomes" id="UP000006697">
    <property type="component" value="Chromosome"/>
</dbReference>
<keyword evidence="2" id="KW-0902">Two-component regulatory system</keyword>
<evidence type="ECO:0000256" key="1">
    <source>
        <dbReference type="ARBA" id="ARBA00022553"/>
    </source>
</evidence>
<keyword evidence="5" id="KW-0804">Transcription</keyword>
<dbReference type="eggNOG" id="COG0745">
    <property type="taxonomic scope" value="Bacteria"/>
</dbReference>
<evidence type="ECO:0000313" key="9">
    <source>
        <dbReference type="Proteomes" id="UP000006697"/>
    </source>
</evidence>
<dbReference type="PROSITE" id="PS50110">
    <property type="entry name" value="RESPONSE_REGULATORY"/>
    <property type="match status" value="1"/>
</dbReference>
<evidence type="ECO:0000313" key="8">
    <source>
        <dbReference type="EMBL" id="CAL63292.1"/>
    </source>
</evidence>
<organism evidence="8 9">
    <name type="scientific">Herminiimonas arsenicoxydans</name>
    <dbReference type="NCBI Taxonomy" id="204773"/>
    <lineage>
        <taxon>Bacteria</taxon>
        <taxon>Pseudomonadati</taxon>
        <taxon>Pseudomonadota</taxon>
        <taxon>Betaproteobacteria</taxon>
        <taxon>Burkholderiales</taxon>
        <taxon>Oxalobacteraceae</taxon>
        <taxon>Herminiimonas</taxon>
    </lineage>
</organism>
<feature type="domain" description="Response regulatory" evidence="7">
    <location>
        <begin position="8"/>
        <end position="128"/>
    </location>
</feature>
<dbReference type="EMBL" id="CU207211">
    <property type="protein sequence ID" value="CAL63292.1"/>
    <property type="molecule type" value="Genomic_DNA"/>
</dbReference>
<dbReference type="AlphaFoldDB" id="A4G9V5"/>
<accession>A4G9V5</accession>
<keyword evidence="3" id="KW-0805">Transcription regulation</keyword>
<dbReference type="eggNOG" id="COG0457">
    <property type="taxonomic scope" value="Bacteria"/>
</dbReference>
<reference evidence="8 9" key="1">
    <citation type="journal article" date="2007" name="PLoS Genet.">
        <title>A tale of two oxidation states: bacterial colonization of arsenic-rich environments.</title>
        <authorList>
            <person name="Muller D."/>
            <person name="Medigue C."/>
            <person name="Koechler S."/>
            <person name="Barbe V."/>
            <person name="Barakat M."/>
            <person name="Talla E."/>
            <person name="Bonnefoy V."/>
            <person name="Krin E."/>
            <person name="Arsene-Ploetze F."/>
            <person name="Carapito C."/>
            <person name="Chandler M."/>
            <person name="Cournoyer B."/>
            <person name="Cruveiller S."/>
            <person name="Dossat C."/>
            <person name="Duval S."/>
            <person name="Heymann M."/>
            <person name="Leize E."/>
            <person name="Lieutaud A."/>
            <person name="Lievremont D."/>
            <person name="Makita Y."/>
            <person name="Mangenot S."/>
            <person name="Nitschke W."/>
            <person name="Ortet P."/>
            <person name="Perdrial N."/>
            <person name="Schoepp B."/>
            <person name="Siguier N."/>
            <person name="Simeonova D.D."/>
            <person name="Rouy Z."/>
            <person name="Segurens B."/>
            <person name="Turlin E."/>
            <person name="Vallenet D."/>
            <person name="Van Dorsselaer A."/>
            <person name="Weiss S."/>
            <person name="Weissenbach J."/>
            <person name="Lett M.C."/>
            <person name="Danchin A."/>
            <person name="Bertin P.N."/>
        </authorList>
    </citation>
    <scope>NUCLEOTIDE SEQUENCE [LARGE SCALE GENOMIC DNA]</scope>
    <source>
        <strain evidence="9">ULPAs1</strain>
    </source>
</reference>
<evidence type="ECO:0000256" key="2">
    <source>
        <dbReference type="ARBA" id="ARBA00023012"/>
    </source>
</evidence>
<dbReference type="PANTHER" id="PTHR48111">
    <property type="entry name" value="REGULATOR OF RPOS"/>
    <property type="match status" value="1"/>
</dbReference>
<keyword evidence="9" id="KW-1185">Reference proteome</keyword>
<dbReference type="InterPro" id="IPR039420">
    <property type="entry name" value="WalR-like"/>
</dbReference>
<dbReference type="Gene3D" id="3.40.50.2300">
    <property type="match status" value="1"/>
</dbReference>
<dbReference type="GO" id="GO:0005829">
    <property type="term" value="C:cytosol"/>
    <property type="evidence" value="ECO:0007669"/>
    <property type="project" value="TreeGrafter"/>
</dbReference>